<proteinExistence type="predicted"/>
<dbReference type="AlphaFoldDB" id="A0A1I4ZAA2"/>
<gene>
    <name evidence="1" type="ORF">SAMN05660413_01237</name>
</gene>
<name>A0A1I4ZAA2_9FLAO</name>
<organism evidence="1 2">
    <name type="scientific">Salegentibacter flavus</name>
    <dbReference type="NCBI Taxonomy" id="287099"/>
    <lineage>
        <taxon>Bacteria</taxon>
        <taxon>Pseudomonadati</taxon>
        <taxon>Bacteroidota</taxon>
        <taxon>Flavobacteriia</taxon>
        <taxon>Flavobacteriales</taxon>
        <taxon>Flavobacteriaceae</taxon>
        <taxon>Salegentibacter</taxon>
    </lineage>
</organism>
<reference evidence="1 2" key="1">
    <citation type="submission" date="2016-10" db="EMBL/GenBank/DDBJ databases">
        <authorList>
            <person name="de Groot N.N."/>
        </authorList>
    </citation>
    <scope>NUCLEOTIDE SEQUENCE [LARGE SCALE GENOMIC DNA]</scope>
    <source>
        <strain evidence="1 2">DSM 17794</strain>
    </source>
</reference>
<accession>A0A1I4ZAA2</accession>
<keyword evidence="2" id="KW-1185">Reference proteome</keyword>
<evidence type="ECO:0000313" key="1">
    <source>
        <dbReference type="EMBL" id="SFN47128.1"/>
    </source>
</evidence>
<evidence type="ECO:0000313" key="2">
    <source>
        <dbReference type="Proteomes" id="UP000199153"/>
    </source>
</evidence>
<protein>
    <submittedName>
        <fullName evidence="1">Uncharacterized protein</fullName>
    </submittedName>
</protein>
<dbReference type="EMBL" id="FOVL01000005">
    <property type="protein sequence ID" value="SFN47128.1"/>
    <property type="molecule type" value="Genomic_DNA"/>
</dbReference>
<dbReference type="STRING" id="287099.SAMN05660413_01237"/>
<dbReference type="Proteomes" id="UP000199153">
    <property type="component" value="Unassembled WGS sequence"/>
</dbReference>
<sequence length="55" mass="6388">MKLKLLHLVSQFNHSESYLFGYLEERKKGKVLYLLGIREGKNNPATPTFTSYILT</sequence>